<keyword evidence="17" id="KW-1185">Reference proteome</keyword>
<evidence type="ECO:0000256" key="7">
    <source>
        <dbReference type="ARBA" id="ARBA00022691"/>
    </source>
</evidence>
<dbReference type="InterPro" id="IPR034165">
    <property type="entry name" value="NifB_C"/>
</dbReference>
<evidence type="ECO:0000256" key="9">
    <source>
        <dbReference type="ARBA" id="ARBA00023004"/>
    </source>
</evidence>
<dbReference type="PROSITE" id="PS51918">
    <property type="entry name" value="RADICAL_SAM"/>
    <property type="match status" value="1"/>
</dbReference>
<evidence type="ECO:0000256" key="13">
    <source>
        <dbReference type="ARBA" id="ARBA00030926"/>
    </source>
</evidence>
<keyword evidence="9" id="KW-0408">Iron</keyword>
<dbReference type="GO" id="GO:0032324">
    <property type="term" value="P:molybdopterin cofactor biosynthetic process"/>
    <property type="evidence" value="ECO:0007669"/>
    <property type="project" value="UniProtKB-ARBA"/>
</dbReference>
<evidence type="ECO:0000256" key="11">
    <source>
        <dbReference type="ARBA" id="ARBA00023231"/>
    </source>
</evidence>
<reference evidence="16 17" key="1">
    <citation type="submission" date="2016-10" db="EMBL/GenBank/DDBJ databases">
        <authorList>
            <person name="de Groot N.N."/>
        </authorList>
    </citation>
    <scope>NUCLEOTIDE SEQUENCE [LARGE SCALE GENOMIC DNA]</scope>
    <source>
        <strain evidence="16 17">ATCC 51327</strain>
    </source>
</reference>
<dbReference type="PANTHER" id="PTHR43787:SF13">
    <property type="entry name" value="FEMO COFACTOR BIOSYNTHESIS PROTEIN NIFB"/>
    <property type="match status" value="1"/>
</dbReference>
<comment type="similarity">
    <text evidence="4">Belongs to the radical SAM superfamily. NifB family.</text>
</comment>
<dbReference type="SFLD" id="SFLDG01068">
    <property type="entry name" value="FeMo_cofactor_biosynthesis_pro"/>
    <property type="match status" value="1"/>
</dbReference>
<dbReference type="CDD" id="cd00852">
    <property type="entry name" value="NifB"/>
    <property type="match status" value="1"/>
</dbReference>
<keyword evidence="7" id="KW-0949">S-adenosyl-L-methionine</keyword>
<dbReference type="PROSITE" id="PS01305">
    <property type="entry name" value="MOAA_NIFB_PQQE"/>
    <property type="match status" value="1"/>
</dbReference>
<keyword evidence="12" id="KW-0456">Lyase</keyword>
<dbReference type="AlphaFoldDB" id="A0A1I4I1W9"/>
<keyword evidence="11" id="KW-0535">Nitrogen fixation</keyword>
<dbReference type="SUPFAM" id="SSF53146">
    <property type="entry name" value="Nitrogenase accessory factor-like"/>
    <property type="match status" value="1"/>
</dbReference>
<name>A0A1I4I1W9_9FIRM</name>
<dbReference type="InterPro" id="IPR005980">
    <property type="entry name" value="Nase_CF_NifB"/>
</dbReference>
<comment type="function">
    <text evidence="2">Involved in the biosynthesis of the iron-molybdenum cofactor (FeMo-co or M-cluster) found in the dinitrogenase enzyme of the nitrogenase complex in nitrogen-fixing microorganisms. NifB catalyzes the crucial step of radical SAM-dependent carbide insertion that occurs concomitant with the insertion of a 9th sulfur and the rearrangement/coupling of two [4Fe-4S] clusters into a [8Fe-9S-C] cluster, the precursor to the M-cluster.</text>
</comment>
<proteinExistence type="inferred from homology"/>
<dbReference type="OrthoDB" id="9764725at2"/>
<protein>
    <recommendedName>
        <fullName evidence="5">FeMo cofactor biosynthesis protein NifB</fullName>
    </recommendedName>
    <alternativeName>
        <fullName evidence="14">Nitrogenase cofactor maturase NifB</fullName>
    </alternativeName>
    <alternativeName>
        <fullName evidence="13">Radical SAM assemblase NifB</fullName>
    </alternativeName>
</protein>
<dbReference type="NCBIfam" id="TIGR01290">
    <property type="entry name" value="nifB"/>
    <property type="match status" value="1"/>
</dbReference>
<accession>A0A1I4I1W9</accession>
<dbReference type="EMBL" id="FOTI01000014">
    <property type="protein sequence ID" value="SFL47963.1"/>
    <property type="molecule type" value="Genomic_DNA"/>
</dbReference>
<evidence type="ECO:0000256" key="3">
    <source>
        <dbReference type="ARBA" id="ARBA00005155"/>
    </source>
</evidence>
<organism evidence="16 17">
    <name type="scientific">Halanaerobium salsuginis</name>
    <dbReference type="NCBI Taxonomy" id="29563"/>
    <lineage>
        <taxon>Bacteria</taxon>
        <taxon>Bacillati</taxon>
        <taxon>Bacillota</taxon>
        <taxon>Clostridia</taxon>
        <taxon>Halanaerobiales</taxon>
        <taxon>Halanaerobiaceae</taxon>
        <taxon>Halanaerobium</taxon>
    </lineage>
</organism>
<sequence length="448" mass="49711">MKESNKIKTETHPCYSKSAHQYARMHIPVAEKCNISCNYCNRKYDCVHETRPGVTSKLLSPEEALARFKLVKSKVDRLQVVGVAGPGDALASFDSTKRSLSLIKNEDPDLTFCLSTNGLLLPKYQAELVELGISHVTITINAVEPKIGAQIYERVNYRGQTLSGETGAAVLLKNQLIGLKYLAEHGVICKVNIVLLKGINENHIEDIVKTVKQAGAYMTNIMPLIPVAGTPFADLPLTSKVELDYLRGKCEANLKQMYHCQQCRSDAVGCLSKDRSLEFKQEEEQLEAASKAGLSRLKEDDQKILRGTYYLESEPVLVAVASSSGKIVDLHFGQAKKFYIYRILGGEEVELVEQRNVAQYCTDKECVDQEDQLARTIKVISDCKAVLSVRIGAIPQRKLADHNIKSVMVYDKITAAINYANQKIMAESRSISENVNLNQTDGLTVQPV</sequence>
<evidence type="ECO:0000256" key="10">
    <source>
        <dbReference type="ARBA" id="ARBA00023014"/>
    </source>
</evidence>
<keyword evidence="6" id="KW-0004">4Fe-4S</keyword>
<evidence type="ECO:0000256" key="5">
    <source>
        <dbReference type="ARBA" id="ARBA00021702"/>
    </source>
</evidence>
<dbReference type="InterPro" id="IPR007197">
    <property type="entry name" value="rSAM"/>
</dbReference>
<dbReference type="InterPro" id="IPR006638">
    <property type="entry name" value="Elp3/MiaA/NifB-like_rSAM"/>
</dbReference>
<dbReference type="STRING" id="29563.SAMN02983006_01252"/>
<evidence type="ECO:0000313" key="17">
    <source>
        <dbReference type="Proteomes" id="UP000199006"/>
    </source>
</evidence>
<gene>
    <name evidence="16" type="ORF">SAMN02983006_01252</name>
</gene>
<dbReference type="SUPFAM" id="SSF102114">
    <property type="entry name" value="Radical SAM enzymes"/>
    <property type="match status" value="1"/>
</dbReference>
<evidence type="ECO:0000256" key="2">
    <source>
        <dbReference type="ARBA" id="ARBA00003522"/>
    </source>
</evidence>
<dbReference type="Gene3D" id="3.30.420.130">
    <property type="entry name" value="Dinitrogenase iron-molybdenum cofactor biosynthesis domain"/>
    <property type="match status" value="1"/>
</dbReference>
<evidence type="ECO:0000256" key="12">
    <source>
        <dbReference type="ARBA" id="ARBA00023239"/>
    </source>
</evidence>
<evidence type="ECO:0000256" key="6">
    <source>
        <dbReference type="ARBA" id="ARBA00022485"/>
    </source>
</evidence>
<dbReference type="RefSeq" id="WP_089861100.1">
    <property type="nucleotide sequence ID" value="NZ_FOTI01000014.1"/>
</dbReference>
<dbReference type="SMART" id="SM00729">
    <property type="entry name" value="Elp3"/>
    <property type="match status" value="1"/>
</dbReference>
<evidence type="ECO:0000256" key="14">
    <source>
        <dbReference type="ARBA" id="ARBA00032102"/>
    </source>
</evidence>
<dbReference type="Gene3D" id="3.20.20.70">
    <property type="entry name" value="Aldolase class I"/>
    <property type="match status" value="1"/>
</dbReference>
<feature type="domain" description="Radical SAM core" evidence="15">
    <location>
        <begin position="15"/>
        <end position="261"/>
    </location>
</feature>
<dbReference type="SFLD" id="SFLDF00281">
    <property type="entry name" value="FeMo_cofactor_biosynthesis_pro"/>
    <property type="match status" value="1"/>
</dbReference>
<comment type="cofactor">
    <cofactor evidence="1">
        <name>[4Fe-4S] cluster</name>
        <dbReference type="ChEBI" id="CHEBI:49883"/>
    </cofactor>
</comment>
<dbReference type="Pfam" id="PF04055">
    <property type="entry name" value="Radical_SAM"/>
    <property type="match status" value="1"/>
</dbReference>
<evidence type="ECO:0000313" key="16">
    <source>
        <dbReference type="EMBL" id="SFL47963.1"/>
    </source>
</evidence>
<dbReference type="GO" id="GO:0016829">
    <property type="term" value="F:lyase activity"/>
    <property type="evidence" value="ECO:0007669"/>
    <property type="project" value="UniProtKB-KW"/>
</dbReference>
<evidence type="ECO:0000256" key="1">
    <source>
        <dbReference type="ARBA" id="ARBA00001966"/>
    </source>
</evidence>
<keyword evidence="8" id="KW-0479">Metal-binding</keyword>
<dbReference type="InterPro" id="IPR013785">
    <property type="entry name" value="Aldolase_TIM"/>
</dbReference>
<dbReference type="SFLD" id="SFLDS00029">
    <property type="entry name" value="Radical_SAM"/>
    <property type="match status" value="1"/>
</dbReference>
<keyword evidence="10" id="KW-0411">Iron-sulfur</keyword>
<evidence type="ECO:0000259" key="15">
    <source>
        <dbReference type="PROSITE" id="PS51918"/>
    </source>
</evidence>
<dbReference type="Pfam" id="PF02579">
    <property type="entry name" value="Nitro_FeMo-Co"/>
    <property type="match status" value="1"/>
</dbReference>
<dbReference type="Proteomes" id="UP000199006">
    <property type="component" value="Unassembled WGS sequence"/>
</dbReference>
<comment type="pathway">
    <text evidence="3">Cofactor biosynthesis; Fe-Mo cofactor biosynthesis.</text>
</comment>
<dbReference type="GO" id="GO:0046872">
    <property type="term" value="F:metal ion binding"/>
    <property type="evidence" value="ECO:0007669"/>
    <property type="project" value="UniProtKB-KW"/>
</dbReference>
<dbReference type="InterPro" id="IPR003731">
    <property type="entry name" value="Di-Nase_FeMo-co_biosynth"/>
</dbReference>
<dbReference type="GO" id="GO:0051539">
    <property type="term" value="F:4 iron, 4 sulfur cluster binding"/>
    <property type="evidence" value="ECO:0007669"/>
    <property type="project" value="UniProtKB-KW"/>
</dbReference>
<dbReference type="InterPro" id="IPR036105">
    <property type="entry name" value="DiNase_FeMo-co_biosyn_sf"/>
</dbReference>
<dbReference type="PANTHER" id="PTHR43787">
    <property type="entry name" value="FEMO COFACTOR BIOSYNTHESIS PROTEIN NIFB-RELATED"/>
    <property type="match status" value="1"/>
</dbReference>
<evidence type="ECO:0000256" key="4">
    <source>
        <dbReference type="ARBA" id="ARBA00006804"/>
    </source>
</evidence>
<evidence type="ECO:0000256" key="8">
    <source>
        <dbReference type="ARBA" id="ARBA00022723"/>
    </source>
</evidence>
<dbReference type="SFLD" id="SFLDG01067">
    <property type="entry name" value="SPASM/twitch_domain_containing"/>
    <property type="match status" value="1"/>
</dbReference>
<dbReference type="InterPro" id="IPR058240">
    <property type="entry name" value="rSAM_sf"/>
</dbReference>
<dbReference type="InterPro" id="IPR000385">
    <property type="entry name" value="MoaA_NifB_PqqE_Fe-S-bd_CS"/>
</dbReference>
<dbReference type="UniPathway" id="UPA00782"/>